<dbReference type="InterPro" id="IPR039420">
    <property type="entry name" value="WalR-like"/>
</dbReference>
<evidence type="ECO:0000313" key="9">
    <source>
        <dbReference type="Proteomes" id="UP000051697"/>
    </source>
</evidence>
<dbReference type="Pfam" id="PF00196">
    <property type="entry name" value="GerE"/>
    <property type="match status" value="1"/>
</dbReference>
<sequence>MYNILVADDHAVVRSGLTYLINQLPGFTVVDEADNGNNTFSRVSQGDINIVVMDLSMPPGENGLETTKRIHLEFPRVLILILSMHGEEEYVDRAINNGAVGYVLKSSPDTEIINAITTITTGKQYVDENVILLKSDIKEITADGSSTNLWGHNHLTKREREVMPLIALGYSNKEIATNLHISTKTVEAHKASIMRKLALKSHVDLVRYAIHHKLIEF</sequence>
<evidence type="ECO:0000256" key="3">
    <source>
        <dbReference type="ARBA" id="ARBA00023125"/>
    </source>
</evidence>
<gene>
    <name evidence="8" type="ORF">FC70_GL000736</name>
</gene>
<comment type="caution">
    <text evidence="8">The sequence shown here is derived from an EMBL/GenBank/DDBJ whole genome shotgun (WGS) entry which is preliminary data.</text>
</comment>
<dbReference type="SMART" id="SM00421">
    <property type="entry name" value="HTH_LUXR"/>
    <property type="match status" value="1"/>
</dbReference>
<keyword evidence="2" id="KW-0805">Transcription regulation</keyword>
<dbReference type="InterPro" id="IPR000792">
    <property type="entry name" value="Tscrpt_reg_LuxR_C"/>
</dbReference>
<dbReference type="Gene3D" id="3.40.50.2300">
    <property type="match status" value="1"/>
</dbReference>
<dbReference type="CDD" id="cd06170">
    <property type="entry name" value="LuxR_C_like"/>
    <property type="match status" value="1"/>
</dbReference>
<protein>
    <submittedName>
        <fullName evidence="8">Response regulator</fullName>
    </submittedName>
</protein>
<keyword evidence="9" id="KW-1185">Reference proteome</keyword>
<evidence type="ECO:0000259" key="6">
    <source>
        <dbReference type="PROSITE" id="PS50043"/>
    </source>
</evidence>
<dbReference type="AlphaFoldDB" id="A0A0R1RIQ1"/>
<dbReference type="KEGG" id="lol:LACOL_0564"/>
<dbReference type="PANTHER" id="PTHR43214:SF41">
    <property type="entry name" value="NITRATE_NITRITE RESPONSE REGULATOR PROTEIN NARP"/>
    <property type="match status" value="1"/>
</dbReference>
<dbReference type="SMART" id="SM00448">
    <property type="entry name" value="REC"/>
    <property type="match status" value="1"/>
</dbReference>
<dbReference type="PRINTS" id="PR00038">
    <property type="entry name" value="HTHLUXR"/>
</dbReference>
<evidence type="ECO:0000256" key="2">
    <source>
        <dbReference type="ARBA" id="ARBA00023015"/>
    </source>
</evidence>
<dbReference type="Pfam" id="PF00072">
    <property type="entry name" value="Response_reg"/>
    <property type="match status" value="1"/>
</dbReference>
<feature type="modified residue" description="4-aspartylphosphate" evidence="5">
    <location>
        <position position="54"/>
    </location>
</feature>
<dbReference type="PROSITE" id="PS50043">
    <property type="entry name" value="HTH_LUXR_2"/>
    <property type="match status" value="1"/>
</dbReference>
<dbReference type="OrthoDB" id="9780153at2"/>
<dbReference type="PROSITE" id="PS50110">
    <property type="entry name" value="RESPONSE_REGULATORY"/>
    <property type="match status" value="1"/>
</dbReference>
<reference evidence="8 9" key="1">
    <citation type="journal article" date="2015" name="Genome Announc.">
        <title>Expanding the biotechnology potential of lactobacilli through comparative genomics of 213 strains and associated genera.</title>
        <authorList>
            <person name="Sun Z."/>
            <person name="Harris H.M."/>
            <person name="McCann A."/>
            <person name="Guo C."/>
            <person name="Argimon S."/>
            <person name="Zhang W."/>
            <person name="Yang X."/>
            <person name="Jeffery I.B."/>
            <person name="Cooney J.C."/>
            <person name="Kagawa T.F."/>
            <person name="Liu W."/>
            <person name="Song Y."/>
            <person name="Salvetti E."/>
            <person name="Wrobel A."/>
            <person name="Rasinkangas P."/>
            <person name="Parkhill J."/>
            <person name="Rea M.C."/>
            <person name="O'Sullivan O."/>
            <person name="Ritari J."/>
            <person name="Douillard F.P."/>
            <person name="Paul Ross R."/>
            <person name="Yang R."/>
            <person name="Briner A.E."/>
            <person name="Felis G.E."/>
            <person name="de Vos W.M."/>
            <person name="Barrangou R."/>
            <person name="Klaenhammer T.R."/>
            <person name="Caufield P.W."/>
            <person name="Cui Y."/>
            <person name="Zhang H."/>
            <person name="O'Toole P.W."/>
        </authorList>
    </citation>
    <scope>NUCLEOTIDE SEQUENCE [LARGE SCALE GENOMIC DNA]</scope>
    <source>
        <strain evidence="8 9">DSM 15707</strain>
    </source>
</reference>
<evidence type="ECO:0000313" key="8">
    <source>
        <dbReference type="EMBL" id="KRL55140.1"/>
    </source>
</evidence>
<keyword evidence="1 5" id="KW-0597">Phosphoprotein</keyword>
<evidence type="ECO:0000259" key="7">
    <source>
        <dbReference type="PROSITE" id="PS50110"/>
    </source>
</evidence>
<evidence type="ECO:0000256" key="5">
    <source>
        <dbReference type="PROSITE-ProRule" id="PRU00169"/>
    </source>
</evidence>
<proteinExistence type="predicted"/>
<dbReference type="EMBL" id="AZFE01000031">
    <property type="protein sequence ID" value="KRL55140.1"/>
    <property type="molecule type" value="Genomic_DNA"/>
</dbReference>
<dbReference type="Proteomes" id="UP000051697">
    <property type="component" value="Unassembled WGS sequence"/>
</dbReference>
<dbReference type="InterPro" id="IPR011006">
    <property type="entry name" value="CheY-like_superfamily"/>
</dbReference>
<keyword evidence="3" id="KW-0238">DNA-binding</keyword>
<name>A0A0R1RIQ1_9LACO</name>
<dbReference type="SUPFAM" id="SSF52172">
    <property type="entry name" value="CheY-like"/>
    <property type="match status" value="1"/>
</dbReference>
<feature type="domain" description="HTH luxR-type" evidence="6">
    <location>
        <begin position="148"/>
        <end position="213"/>
    </location>
</feature>
<dbReference type="PATRIC" id="fig|1423778.4.peg.767"/>
<evidence type="ECO:0000256" key="1">
    <source>
        <dbReference type="ARBA" id="ARBA00022553"/>
    </source>
</evidence>
<dbReference type="InterPro" id="IPR058245">
    <property type="entry name" value="NreC/VraR/RcsB-like_REC"/>
</dbReference>
<dbReference type="GO" id="GO:0000160">
    <property type="term" value="P:phosphorelay signal transduction system"/>
    <property type="evidence" value="ECO:0007669"/>
    <property type="project" value="InterPro"/>
</dbReference>
<dbReference type="InterPro" id="IPR001789">
    <property type="entry name" value="Sig_transdc_resp-reg_receiver"/>
</dbReference>
<dbReference type="CDD" id="cd17535">
    <property type="entry name" value="REC_NarL-like"/>
    <property type="match status" value="1"/>
</dbReference>
<dbReference type="PANTHER" id="PTHR43214">
    <property type="entry name" value="TWO-COMPONENT RESPONSE REGULATOR"/>
    <property type="match status" value="1"/>
</dbReference>
<organism evidence="8 9">
    <name type="scientific">Paucilactobacillus oligofermentans DSM 15707 = LMG 22743</name>
    <dbReference type="NCBI Taxonomy" id="1423778"/>
    <lineage>
        <taxon>Bacteria</taxon>
        <taxon>Bacillati</taxon>
        <taxon>Bacillota</taxon>
        <taxon>Bacilli</taxon>
        <taxon>Lactobacillales</taxon>
        <taxon>Lactobacillaceae</taxon>
        <taxon>Paucilactobacillus</taxon>
    </lineage>
</organism>
<feature type="domain" description="Response regulatory" evidence="7">
    <location>
        <begin position="3"/>
        <end position="120"/>
    </location>
</feature>
<dbReference type="PROSITE" id="PS00622">
    <property type="entry name" value="HTH_LUXR_1"/>
    <property type="match status" value="1"/>
</dbReference>
<accession>A0A0R1RIQ1</accession>
<dbReference type="STRING" id="1423778.FC70_GL000736"/>
<dbReference type="SUPFAM" id="SSF46894">
    <property type="entry name" value="C-terminal effector domain of the bipartite response regulators"/>
    <property type="match status" value="1"/>
</dbReference>
<dbReference type="RefSeq" id="WP_057889704.1">
    <property type="nucleotide sequence ID" value="NZ_AZFE01000031.1"/>
</dbReference>
<dbReference type="InterPro" id="IPR016032">
    <property type="entry name" value="Sig_transdc_resp-reg_C-effctor"/>
</dbReference>
<evidence type="ECO:0000256" key="4">
    <source>
        <dbReference type="ARBA" id="ARBA00023163"/>
    </source>
</evidence>
<keyword evidence="4" id="KW-0804">Transcription</keyword>
<dbReference type="GO" id="GO:0003677">
    <property type="term" value="F:DNA binding"/>
    <property type="evidence" value="ECO:0007669"/>
    <property type="project" value="UniProtKB-KW"/>
</dbReference>
<dbReference type="GO" id="GO:0006355">
    <property type="term" value="P:regulation of DNA-templated transcription"/>
    <property type="evidence" value="ECO:0007669"/>
    <property type="project" value="InterPro"/>
</dbReference>